<dbReference type="OrthoDB" id="3364144at2759"/>
<gene>
    <name evidence="2" type="ORF">CALVIDRAFT_554273</name>
</gene>
<evidence type="ECO:0000256" key="1">
    <source>
        <dbReference type="SAM" id="MobiDB-lite"/>
    </source>
</evidence>
<dbReference type="Proteomes" id="UP000076738">
    <property type="component" value="Unassembled WGS sequence"/>
</dbReference>
<accession>A0A167NIG3</accession>
<name>A0A167NIG3_CALVF</name>
<feature type="region of interest" description="Disordered" evidence="1">
    <location>
        <begin position="219"/>
        <end position="238"/>
    </location>
</feature>
<evidence type="ECO:0000313" key="3">
    <source>
        <dbReference type="Proteomes" id="UP000076738"/>
    </source>
</evidence>
<dbReference type="PANTHER" id="PTHR35373">
    <property type="entry name" value="PROTEIN CBG16894"/>
    <property type="match status" value="1"/>
</dbReference>
<proteinExistence type="predicted"/>
<protein>
    <submittedName>
        <fullName evidence="2">Uncharacterized protein</fullName>
    </submittedName>
</protein>
<dbReference type="PANTHER" id="PTHR35373:SF4">
    <property type="entry name" value="PEPTIDASE_M16_M DOMAIN-CONTAINING PROTEIN"/>
    <property type="match status" value="1"/>
</dbReference>
<dbReference type="EMBL" id="KV417278">
    <property type="protein sequence ID" value="KZO97751.1"/>
    <property type="molecule type" value="Genomic_DNA"/>
</dbReference>
<dbReference type="AlphaFoldDB" id="A0A167NIG3"/>
<sequence length="441" mass="48649">MTSAQALPRNKNTLLLNEKTTVNQGFIDCISQSLDHPSIPSAFEQDPKYTTVYDEYVQTGTVHPLLVDREGLSMMIHWISSRFGQPPKDDYADTHVSISAANRTLTIKHWLIAHPTLSIKLEDISYILPAAYVVPKSGVAAWGVGSTGVGWGRDIQRVDGTGKAYQRSYVCKFKNQSQEFYAGFTVDMPETQVTFAVAVEHFSTANTIMPSTFMKALSLSPESSDSEGPKTPEGAHTPGHLVKSVLVHPDFVEPILIAMDDDAKYKPLYDEYTRTGKVHPLADENELFSMMRYRIRTGGPGGPAKEADYNDKHVYLCSTSRTLTIKHWIIAHPTLVIDLDKVLYIRPARDVVANAGVEAWGVGQGGIGWARDLDRLPPTGRAYRHSYVCEFTKWGDEFCAGFTVEDPARFVRELDQLAPGITRGLLDDEVGEIGLGGAPGS</sequence>
<reference evidence="2 3" key="1">
    <citation type="journal article" date="2016" name="Mol. Biol. Evol.">
        <title>Comparative Genomics of Early-Diverging Mushroom-Forming Fungi Provides Insights into the Origins of Lignocellulose Decay Capabilities.</title>
        <authorList>
            <person name="Nagy L.G."/>
            <person name="Riley R."/>
            <person name="Tritt A."/>
            <person name="Adam C."/>
            <person name="Daum C."/>
            <person name="Floudas D."/>
            <person name="Sun H."/>
            <person name="Yadav J.S."/>
            <person name="Pangilinan J."/>
            <person name="Larsson K.H."/>
            <person name="Matsuura K."/>
            <person name="Barry K."/>
            <person name="Labutti K."/>
            <person name="Kuo R."/>
            <person name="Ohm R.A."/>
            <person name="Bhattacharya S.S."/>
            <person name="Shirouzu T."/>
            <person name="Yoshinaga Y."/>
            <person name="Martin F.M."/>
            <person name="Grigoriev I.V."/>
            <person name="Hibbett D.S."/>
        </authorList>
    </citation>
    <scope>NUCLEOTIDE SEQUENCE [LARGE SCALE GENOMIC DNA]</scope>
    <source>
        <strain evidence="2 3">TUFC12733</strain>
    </source>
</reference>
<evidence type="ECO:0000313" key="2">
    <source>
        <dbReference type="EMBL" id="KZO97751.1"/>
    </source>
</evidence>
<keyword evidence="3" id="KW-1185">Reference proteome</keyword>
<organism evidence="2 3">
    <name type="scientific">Calocera viscosa (strain TUFC12733)</name>
    <dbReference type="NCBI Taxonomy" id="1330018"/>
    <lineage>
        <taxon>Eukaryota</taxon>
        <taxon>Fungi</taxon>
        <taxon>Dikarya</taxon>
        <taxon>Basidiomycota</taxon>
        <taxon>Agaricomycotina</taxon>
        <taxon>Dacrymycetes</taxon>
        <taxon>Dacrymycetales</taxon>
        <taxon>Dacrymycetaceae</taxon>
        <taxon>Calocera</taxon>
    </lineage>
</organism>